<gene>
    <name evidence="7" type="ORF">PACLA_8A025347</name>
</gene>
<dbReference type="GO" id="GO:0005737">
    <property type="term" value="C:cytoplasm"/>
    <property type="evidence" value="ECO:0007669"/>
    <property type="project" value="TreeGrafter"/>
</dbReference>
<keyword evidence="3" id="KW-0238">DNA-binding</keyword>
<proteinExistence type="inferred from homology"/>
<evidence type="ECO:0000256" key="4">
    <source>
        <dbReference type="ARBA" id="ARBA00023235"/>
    </source>
</evidence>
<reference evidence="7" key="1">
    <citation type="submission" date="2020-04" db="EMBL/GenBank/DDBJ databases">
        <authorList>
            <person name="Alioto T."/>
            <person name="Alioto T."/>
            <person name="Gomez Garrido J."/>
        </authorList>
    </citation>
    <scope>NUCLEOTIDE SEQUENCE</scope>
    <source>
        <strain evidence="7">A484AB</strain>
    </source>
</reference>
<dbReference type="SUPFAM" id="SSF52540">
    <property type="entry name" value="P-loop containing nucleoside triphosphate hydrolases"/>
    <property type="match status" value="1"/>
</dbReference>
<dbReference type="PANTHER" id="PTHR13710:SF153">
    <property type="entry name" value="RECQ-LIKE DNA HELICASE BLM"/>
    <property type="match status" value="1"/>
</dbReference>
<accession>A0A7D9IVQ0</accession>
<dbReference type="GO" id="GO:0009378">
    <property type="term" value="F:four-way junction helicase activity"/>
    <property type="evidence" value="ECO:0007669"/>
    <property type="project" value="TreeGrafter"/>
</dbReference>
<dbReference type="InterPro" id="IPR011545">
    <property type="entry name" value="DEAD/DEAH_box_helicase_dom"/>
</dbReference>
<dbReference type="PROSITE" id="PS00690">
    <property type="entry name" value="DEAH_ATP_HELICASE"/>
    <property type="match status" value="1"/>
</dbReference>
<dbReference type="GO" id="GO:0005634">
    <property type="term" value="C:nucleus"/>
    <property type="evidence" value="ECO:0007669"/>
    <property type="project" value="TreeGrafter"/>
</dbReference>
<sequence length="315" mass="34864">MRSTKSNDLFKKFVVKTTGIQIDAYTKTATEAAHAKFISIYLLYRGKLQEFSSGAKSEMVEAFLPVNSSLNVTPTSSLNVTNTTMGELCSVSGDPVKDILQQIFGHQSFRKGQEEAITTIMKGLDTLLVMPTGGGKTLCYAIPAVISKGITIVVTPLLALMDDQVKRLKQKMSVCYINSMMPEDEKDIVLHCLSQKDIPYDILFITPEALLAPQLQAIVKRMSEAGTLSRIVVDEAHCVDTWGNDFRPSYSNLSIFKEHNVQIVAFTGTATEVTAQRIIDSLKLANPTILRMSLDRPNLVFKVLEKKETKSMECV</sequence>
<dbReference type="Pfam" id="PF00270">
    <property type="entry name" value="DEAD"/>
    <property type="match status" value="1"/>
</dbReference>
<dbReference type="EMBL" id="CACRXK020008457">
    <property type="protein sequence ID" value="CAB4014812.1"/>
    <property type="molecule type" value="Genomic_DNA"/>
</dbReference>
<dbReference type="Gene3D" id="3.40.50.300">
    <property type="entry name" value="P-loop containing nucleotide triphosphate hydrolases"/>
    <property type="match status" value="1"/>
</dbReference>
<dbReference type="PROSITE" id="PS51192">
    <property type="entry name" value="HELICASE_ATP_BIND_1"/>
    <property type="match status" value="1"/>
</dbReference>
<comment type="caution">
    <text evidence="7">The sequence shown here is derived from an EMBL/GenBank/DDBJ whole genome shotgun (WGS) entry which is preliminary data.</text>
</comment>
<dbReference type="PANTHER" id="PTHR13710">
    <property type="entry name" value="DNA HELICASE RECQ FAMILY MEMBER"/>
    <property type="match status" value="1"/>
</dbReference>
<dbReference type="InterPro" id="IPR002464">
    <property type="entry name" value="DNA/RNA_helicase_DEAH_CS"/>
</dbReference>
<keyword evidence="7" id="KW-0547">Nucleotide-binding</keyword>
<evidence type="ECO:0000256" key="5">
    <source>
        <dbReference type="ARBA" id="ARBA00023242"/>
    </source>
</evidence>
<dbReference type="CDD" id="cd17920">
    <property type="entry name" value="DEXHc_RecQ"/>
    <property type="match status" value="1"/>
</dbReference>
<evidence type="ECO:0000313" key="7">
    <source>
        <dbReference type="EMBL" id="CAB4014812.1"/>
    </source>
</evidence>
<evidence type="ECO:0000256" key="2">
    <source>
        <dbReference type="ARBA" id="ARBA00022801"/>
    </source>
</evidence>
<dbReference type="GO" id="GO:0005694">
    <property type="term" value="C:chromosome"/>
    <property type="evidence" value="ECO:0007669"/>
    <property type="project" value="TreeGrafter"/>
</dbReference>
<protein>
    <submittedName>
        <fullName evidence="7">ATP-dependent DNA helicase</fullName>
    </submittedName>
</protein>
<keyword evidence="7" id="KW-0067">ATP-binding</keyword>
<organism evidence="7 8">
    <name type="scientific">Paramuricea clavata</name>
    <name type="common">Red gorgonian</name>
    <name type="synonym">Violescent sea-whip</name>
    <dbReference type="NCBI Taxonomy" id="317549"/>
    <lineage>
        <taxon>Eukaryota</taxon>
        <taxon>Metazoa</taxon>
        <taxon>Cnidaria</taxon>
        <taxon>Anthozoa</taxon>
        <taxon>Octocorallia</taxon>
        <taxon>Malacalcyonacea</taxon>
        <taxon>Plexauridae</taxon>
        <taxon>Paramuricea</taxon>
    </lineage>
</organism>
<keyword evidence="2" id="KW-0378">Hydrolase</keyword>
<keyword evidence="7" id="KW-0347">Helicase</keyword>
<dbReference type="InterPro" id="IPR014001">
    <property type="entry name" value="Helicase_ATP-bd"/>
</dbReference>
<evidence type="ECO:0000256" key="3">
    <source>
        <dbReference type="ARBA" id="ARBA00023125"/>
    </source>
</evidence>
<name>A0A7D9IVQ0_PARCT</name>
<dbReference type="Proteomes" id="UP001152795">
    <property type="component" value="Unassembled WGS sequence"/>
</dbReference>
<dbReference type="OrthoDB" id="18781at2759"/>
<dbReference type="GO" id="GO:0005524">
    <property type="term" value="F:ATP binding"/>
    <property type="evidence" value="ECO:0007669"/>
    <property type="project" value="InterPro"/>
</dbReference>
<evidence type="ECO:0000259" key="6">
    <source>
        <dbReference type="PROSITE" id="PS51192"/>
    </source>
</evidence>
<feature type="domain" description="Helicase ATP-binding" evidence="6">
    <location>
        <begin position="117"/>
        <end position="288"/>
    </location>
</feature>
<dbReference type="GO" id="GO:0016787">
    <property type="term" value="F:hydrolase activity"/>
    <property type="evidence" value="ECO:0007669"/>
    <property type="project" value="UniProtKB-KW"/>
</dbReference>
<evidence type="ECO:0000256" key="1">
    <source>
        <dbReference type="ARBA" id="ARBA00005446"/>
    </source>
</evidence>
<keyword evidence="5" id="KW-0539">Nucleus</keyword>
<keyword evidence="8" id="KW-1185">Reference proteome</keyword>
<comment type="similarity">
    <text evidence="1">Belongs to the helicase family. RecQ subfamily.</text>
</comment>
<dbReference type="GO" id="GO:0003677">
    <property type="term" value="F:DNA binding"/>
    <property type="evidence" value="ECO:0007669"/>
    <property type="project" value="UniProtKB-KW"/>
</dbReference>
<dbReference type="GO" id="GO:0000724">
    <property type="term" value="P:double-strand break repair via homologous recombination"/>
    <property type="evidence" value="ECO:0007669"/>
    <property type="project" value="TreeGrafter"/>
</dbReference>
<dbReference type="GO" id="GO:0043138">
    <property type="term" value="F:3'-5' DNA helicase activity"/>
    <property type="evidence" value="ECO:0007669"/>
    <property type="project" value="TreeGrafter"/>
</dbReference>
<evidence type="ECO:0000313" key="8">
    <source>
        <dbReference type="Proteomes" id="UP001152795"/>
    </source>
</evidence>
<dbReference type="SMART" id="SM00487">
    <property type="entry name" value="DEXDc"/>
    <property type="match status" value="1"/>
</dbReference>
<keyword evidence="4" id="KW-0413">Isomerase</keyword>
<dbReference type="InterPro" id="IPR027417">
    <property type="entry name" value="P-loop_NTPase"/>
</dbReference>
<dbReference type="AlphaFoldDB" id="A0A7D9IVQ0"/>